<feature type="binding site" evidence="1">
    <location>
        <position position="189"/>
    </location>
    <ligand>
        <name>prenylated FMN</name>
        <dbReference type="ChEBI" id="CHEBI:87746"/>
    </ligand>
</feature>
<feature type="binding site" evidence="1">
    <location>
        <position position="231"/>
    </location>
    <ligand>
        <name>K(+)</name>
        <dbReference type="ChEBI" id="CHEBI:29103"/>
    </ligand>
</feature>
<dbReference type="Gene3D" id="3.40.1670.10">
    <property type="entry name" value="UbiD C-terminal domain-like"/>
    <property type="match status" value="1"/>
</dbReference>
<feature type="binding site" evidence="1">
    <location>
        <position position="231"/>
    </location>
    <ligand>
        <name>prenylated FMN</name>
        <dbReference type="ChEBI" id="CHEBI:87746"/>
    </ligand>
</feature>
<dbReference type="InterPro" id="IPR049381">
    <property type="entry name" value="UbiD-like_C"/>
</dbReference>
<dbReference type="Pfam" id="PF20695">
    <property type="entry name" value="UbiD_N"/>
    <property type="match status" value="1"/>
</dbReference>
<dbReference type="InterPro" id="IPR032903">
    <property type="entry name" value="FDC-like"/>
</dbReference>
<feature type="binding site" evidence="1">
    <location>
        <position position="231"/>
    </location>
    <ligand>
        <name>Mn(2+)</name>
        <dbReference type="ChEBI" id="CHEBI:29035"/>
    </ligand>
</feature>
<accession>A0ABV9U7F9</accession>
<keyword evidence="1" id="KW-0210">Decarboxylase</keyword>
<dbReference type="GO" id="GO:0016829">
    <property type="term" value="F:lyase activity"/>
    <property type="evidence" value="ECO:0007669"/>
    <property type="project" value="UniProtKB-KW"/>
</dbReference>
<comment type="catalytic activity">
    <reaction evidence="1">
        <text>pyrrole-2-carboxylate + H2O = 1H-pyrrole + hydrogencarbonate</text>
        <dbReference type="Rhea" id="RHEA:31379"/>
        <dbReference type="ChEBI" id="CHEBI:15377"/>
        <dbReference type="ChEBI" id="CHEBI:17544"/>
        <dbReference type="ChEBI" id="CHEBI:19203"/>
        <dbReference type="ChEBI" id="CHEBI:27660"/>
        <dbReference type="EC" id="4.1.1.93"/>
    </reaction>
</comment>
<feature type="binding site" evidence="1">
    <location>
        <position position="190"/>
    </location>
    <ligand>
        <name>Mn(2+)</name>
        <dbReference type="ChEBI" id="CHEBI:29035"/>
    </ligand>
</feature>
<reference evidence="6" key="1">
    <citation type="journal article" date="2019" name="Int. J. Syst. Evol. Microbiol.">
        <title>The Global Catalogue of Microorganisms (GCM) 10K type strain sequencing project: providing services to taxonomists for standard genome sequencing and annotation.</title>
        <authorList>
            <consortium name="The Broad Institute Genomics Platform"/>
            <consortium name="The Broad Institute Genome Sequencing Center for Infectious Disease"/>
            <person name="Wu L."/>
            <person name="Ma J."/>
        </authorList>
    </citation>
    <scope>NUCLEOTIDE SEQUENCE [LARGE SCALE GENOMIC DNA]</scope>
    <source>
        <strain evidence="6">KLKA75</strain>
    </source>
</reference>
<evidence type="ECO:0000313" key="6">
    <source>
        <dbReference type="Proteomes" id="UP001595872"/>
    </source>
</evidence>
<dbReference type="RefSeq" id="WP_378261111.1">
    <property type="nucleotide sequence ID" value="NZ_JBHSIT010000010.1"/>
</dbReference>
<comment type="similarity">
    <text evidence="1">Belongs to the UbiD family. UbiD-like/FDC subfamily.</text>
</comment>
<dbReference type="InterPro" id="IPR049383">
    <property type="entry name" value="UbiD-like_N"/>
</dbReference>
<dbReference type="Proteomes" id="UP001595872">
    <property type="component" value="Unassembled WGS sequence"/>
</dbReference>
<comment type="cofactor">
    <cofactor evidence="1">
        <name>prenylated FMN</name>
        <dbReference type="ChEBI" id="CHEBI:87746"/>
    </cofactor>
    <text evidence="1">Binds 1 prenylated FMN per subunit.</text>
</comment>
<comment type="caution">
    <text evidence="5">The sequence shown here is derived from an EMBL/GenBank/DDBJ whole genome shotgun (WGS) entry which is preliminary data.</text>
</comment>
<comment type="cofactor">
    <cofactor evidence="1">
        <name>K(+)</name>
        <dbReference type="ChEBI" id="CHEBI:29103"/>
    </cofactor>
    <text evidence="1">Binds 1 K(+) per subunit.</text>
</comment>
<dbReference type="InterPro" id="IPR048304">
    <property type="entry name" value="UbiD_Rift_dom"/>
</dbReference>
<keyword evidence="1" id="KW-0630">Potassium</keyword>
<evidence type="ECO:0000256" key="1">
    <source>
        <dbReference type="HAMAP-Rule" id="MF_01983"/>
    </source>
</evidence>
<feature type="binding site" evidence="1">
    <location>
        <position position="170"/>
    </location>
    <ligand>
        <name>prenylated FMN</name>
        <dbReference type="ChEBI" id="CHEBI:87746"/>
    </ligand>
</feature>
<comment type="subunit">
    <text evidence="1">Homodimer.</text>
</comment>
<comment type="catalytic activity">
    <reaction evidence="1">
        <text>pyrrole-2-carboxylate + H(+) = 1H-pyrrole + CO2</text>
        <dbReference type="Rhea" id="RHEA:31375"/>
        <dbReference type="ChEBI" id="CHEBI:15378"/>
        <dbReference type="ChEBI" id="CHEBI:16526"/>
        <dbReference type="ChEBI" id="CHEBI:19203"/>
        <dbReference type="ChEBI" id="CHEBI:27660"/>
        <dbReference type="EC" id="4.1.1.93"/>
    </reaction>
</comment>
<dbReference type="InterPro" id="IPR002830">
    <property type="entry name" value="UbiD"/>
</dbReference>
<feature type="binding site" evidence="1">
    <location>
        <position position="220"/>
    </location>
    <ligand>
        <name>K(+)</name>
        <dbReference type="ChEBI" id="CHEBI:29103"/>
    </ligand>
</feature>
<evidence type="ECO:0000259" key="4">
    <source>
        <dbReference type="Pfam" id="PF20696"/>
    </source>
</evidence>
<proteinExistence type="inferred from homology"/>
<keyword evidence="1" id="KW-0285">Flavoprotein</keyword>
<dbReference type="SUPFAM" id="SSF50475">
    <property type="entry name" value="FMN-binding split barrel"/>
    <property type="match status" value="1"/>
</dbReference>
<feature type="binding site" evidence="1">
    <location>
        <position position="168"/>
    </location>
    <ligand>
        <name>K(+)</name>
        <dbReference type="ChEBI" id="CHEBI:29103"/>
    </ligand>
</feature>
<keyword evidence="1" id="KW-0479">Metal-binding</keyword>
<evidence type="ECO:0000313" key="5">
    <source>
        <dbReference type="EMBL" id="MFC4911818.1"/>
    </source>
</evidence>
<dbReference type="EMBL" id="JBHSIT010000010">
    <property type="protein sequence ID" value="MFC4911818.1"/>
    <property type="molecule type" value="Genomic_DNA"/>
</dbReference>
<dbReference type="Gene3D" id="1.20.5.4570">
    <property type="match status" value="1"/>
</dbReference>
<keyword evidence="1" id="KW-0288">FMN</keyword>
<feature type="binding site" evidence="1">
    <location>
        <position position="190"/>
    </location>
    <ligand>
        <name>prenylated FMN</name>
        <dbReference type="ChEBI" id="CHEBI:87746"/>
    </ligand>
</feature>
<comment type="caution">
    <text evidence="1">Lacks conserved residue(s) required for the propagation of feature annotation.</text>
</comment>
<dbReference type="PANTHER" id="PTHR30108">
    <property type="entry name" value="3-OCTAPRENYL-4-HYDROXYBENZOATE CARBOXY-LYASE-RELATED"/>
    <property type="match status" value="1"/>
</dbReference>
<keyword evidence="1 5" id="KW-0456">Lyase</keyword>
<evidence type="ECO:0000259" key="2">
    <source>
        <dbReference type="Pfam" id="PF01977"/>
    </source>
</evidence>
<keyword evidence="1" id="KW-0464">Manganese</keyword>
<evidence type="ECO:0000259" key="3">
    <source>
        <dbReference type="Pfam" id="PF20695"/>
    </source>
</evidence>
<dbReference type="HAMAP" id="MF_01983">
    <property type="entry name" value="UbiD_FDC"/>
    <property type="match status" value="1"/>
</dbReference>
<dbReference type="NCBIfam" id="TIGR00148">
    <property type="entry name" value="UbiD family decarboxylase"/>
    <property type="match status" value="1"/>
</dbReference>
<comment type="function">
    <text evidence="1">Catalyzes the prenyl-FMN-dependent decarboxylation of pyrrole-2-carboxylate (P2C). Can also catalyze the carboxylation of pyrrole in the presence of elevated concentrations of CO(2) or bicarbonate.</text>
</comment>
<feature type="domain" description="3-octaprenyl-4-hydroxybenzoate carboxy-lyase-like Rift-related" evidence="2">
    <location>
        <begin position="113"/>
        <end position="315"/>
    </location>
</feature>
<keyword evidence="6" id="KW-1185">Reference proteome</keyword>
<protein>
    <recommendedName>
        <fullName evidence="1">Pyrrole-2-carboxylic acid decarboxylase</fullName>
        <shortName evidence="1">P2C decarboxylase</shortName>
        <ecNumber evidence="1">4.1.1.93</ecNumber>
    </recommendedName>
</protein>
<feature type="binding site" evidence="1">
    <location>
        <position position="172"/>
    </location>
    <ligand>
        <name>prenylated FMN</name>
        <dbReference type="ChEBI" id="CHEBI:87746"/>
    </ligand>
</feature>
<dbReference type="EC" id="4.1.1.93" evidence="1"/>
<dbReference type="SUPFAM" id="SSF143968">
    <property type="entry name" value="UbiD C-terminal domain-like"/>
    <property type="match status" value="1"/>
</dbReference>
<feature type="binding site" evidence="1">
    <location>
        <position position="223"/>
    </location>
    <ligand>
        <name>K(+)</name>
        <dbReference type="ChEBI" id="CHEBI:29103"/>
    </ligand>
</feature>
<feature type="active site" description="Proton donor" evidence="1">
    <location>
        <position position="280"/>
    </location>
</feature>
<organism evidence="5 6">
    <name type="scientific">Actinomadura gamaensis</name>
    <dbReference type="NCBI Taxonomy" id="1763541"/>
    <lineage>
        <taxon>Bacteria</taxon>
        <taxon>Bacillati</taxon>
        <taxon>Actinomycetota</taxon>
        <taxon>Actinomycetes</taxon>
        <taxon>Streptosporangiales</taxon>
        <taxon>Thermomonosporaceae</taxon>
        <taxon>Actinomadura</taxon>
    </lineage>
</organism>
<dbReference type="Pfam" id="PF20696">
    <property type="entry name" value="UbiD_C"/>
    <property type="match status" value="1"/>
</dbReference>
<dbReference type="PANTHER" id="PTHR30108:SF17">
    <property type="entry name" value="FERULIC ACID DECARBOXYLASE 1"/>
    <property type="match status" value="1"/>
</dbReference>
<sequence length="512" mass="55781">MAKHLRSLREFVGELERIGELQRVEREVDWNLEIGAIIRRSYDLRAAAPLFSTITGYRGTGFRVLGAPGGLSGPAHPLARIALALGLPADASGREIVETVVAARDRAGVPPRTVPRADAPVKENVLLGDEVDLFQFPTPLIHGNDGGRYLQTYGLNIARTPDGSWTNWSVNRMMIAGRDRLSCLIPGPQHLGIIRARWAERGEPMPIALALGVEPALPYAGAMPLPEGADESHFVGALFGEGVEVVRAETVDLPVPATAEIVVEGHIALDETAMEGPMNEYPGYNALERSEKPVFHVSAITHRDGAILPVVAAGPPVEEDHTGTGTMHAAEILYQLRRAGLPVTSSWFSYESANHWLLVAMRADWHETLGIGAAELAHRIGEIVFSGKAGFGVPKILLVEDDVDITDVNEVVWAFATRTHPEHGEIRFPAEPTAALSVYLSEAEQHSYRAGKVVHNCLLADLFPKGDRPVKGSFENGWPEDVRRRVLTHWHDYGYPSRQGTAGPPRTVIRAL</sequence>
<keyword evidence="1" id="KW-0058">Aromatic hydrocarbons catabolism</keyword>
<gene>
    <name evidence="5" type="ORF">ACFPCY_31245</name>
</gene>
<feature type="domain" description="3-octaprenyl-4-hydroxybenzoate carboxy-lyase-like C-terminal" evidence="4">
    <location>
        <begin position="324"/>
        <end position="457"/>
    </location>
</feature>
<feature type="domain" description="3-octaprenyl-4-hydroxybenzoate carboxy-lyase-like N-terminal" evidence="3">
    <location>
        <begin position="14"/>
        <end position="98"/>
    </location>
</feature>
<comment type="cofactor">
    <cofactor evidence="1">
        <name>Mn(2+)</name>
        <dbReference type="ChEBI" id="CHEBI:29035"/>
    </cofactor>
    <text evidence="1">Binds 1 Mn(2+) per subunit.</text>
</comment>
<name>A0ABV9U7F9_9ACTN</name>
<dbReference type="Pfam" id="PF01977">
    <property type="entry name" value="UbiD"/>
    <property type="match status" value="1"/>
</dbReference>